<organism evidence="1">
    <name type="scientific">Eucalyptus grandis</name>
    <name type="common">Flooded gum</name>
    <dbReference type="NCBI Taxonomy" id="71139"/>
    <lineage>
        <taxon>Eukaryota</taxon>
        <taxon>Viridiplantae</taxon>
        <taxon>Streptophyta</taxon>
        <taxon>Embryophyta</taxon>
        <taxon>Tracheophyta</taxon>
        <taxon>Spermatophyta</taxon>
        <taxon>Magnoliopsida</taxon>
        <taxon>eudicotyledons</taxon>
        <taxon>Gunneridae</taxon>
        <taxon>Pentapetalae</taxon>
        <taxon>rosids</taxon>
        <taxon>malvids</taxon>
        <taxon>Myrtales</taxon>
        <taxon>Myrtaceae</taxon>
        <taxon>Myrtoideae</taxon>
        <taxon>Eucalypteae</taxon>
        <taxon>Eucalyptus</taxon>
    </lineage>
</organism>
<proteinExistence type="predicted"/>
<dbReference type="EMBL" id="KK198754">
    <property type="protein sequence ID" value="KCW84727.1"/>
    <property type="molecule type" value="Genomic_DNA"/>
</dbReference>
<dbReference type="AlphaFoldDB" id="A0A059D299"/>
<dbReference type="Gramene" id="KCW84727">
    <property type="protein sequence ID" value="KCW84727"/>
    <property type="gene ID" value="EUGRSUZ_B01545"/>
</dbReference>
<gene>
    <name evidence="1" type="ORF">EUGRSUZ_B01545</name>
</gene>
<name>A0A059D299_EUCGR</name>
<accession>A0A059D299</accession>
<dbReference type="InParanoid" id="A0A059D299"/>
<sequence length="84" mass="9328">MKIEMDSGMKRLVVVVVVVLVEMKDHFNPQNPTKKGGKKTLSIEEQTTEAILSPADANMQSTIRKETTHNSKVVSLFLSLFPKG</sequence>
<evidence type="ECO:0000313" key="1">
    <source>
        <dbReference type="EMBL" id="KCW84727.1"/>
    </source>
</evidence>
<reference evidence="1" key="1">
    <citation type="submission" date="2013-07" db="EMBL/GenBank/DDBJ databases">
        <title>The genome of Eucalyptus grandis.</title>
        <authorList>
            <person name="Schmutz J."/>
            <person name="Hayes R."/>
            <person name="Myburg A."/>
            <person name="Tuskan G."/>
            <person name="Grattapaglia D."/>
            <person name="Rokhsar D.S."/>
        </authorList>
    </citation>
    <scope>NUCLEOTIDE SEQUENCE</scope>
    <source>
        <tissue evidence="1">Leaf extractions</tissue>
    </source>
</reference>
<protein>
    <submittedName>
        <fullName evidence="1">Uncharacterized protein</fullName>
    </submittedName>
</protein>